<gene>
    <name evidence="3" type="ORF">TGVAND_217610</name>
</gene>
<reference evidence="3 4" key="1">
    <citation type="submission" date="2014-08" db="EMBL/GenBank/DDBJ databases">
        <authorList>
            <person name="Sibley D."/>
            <person name="Venepally P."/>
            <person name="Karamycheva S."/>
            <person name="Hadjithomas M."/>
            <person name="Khan A."/>
            <person name="Brunk B."/>
            <person name="Roos D."/>
            <person name="Caler E."/>
            <person name="Lorenzi H."/>
        </authorList>
    </citation>
    <scope>NUCLEOTIDE SEQUENCE [LARGE SCALE GENOMIC DNA]</scope>
    <source>
        <strain evidence="3 4">VAND</strain>
    </source>
</reference>
<reference evidence="3 4" key="2">
    <citation type="journal article" date="2015" name="Eukaryot. Cell">
        <title>Genetic mapping reveals that sinefungin resistance in Toxoplasma gondii is controlled by a putative amino acid transporter locus that can be used as a negative selectable marker.</title>
        <authorList>
            <person name="Behnke M.S."/>
            <person name="Khan A."/>
            <person name="Sibley L.D."/>
        </authorList>
    </citation>
    <scope>NUCLEOTIDE SEQUENCE [LARGE SCALE GENOMIC DNA]</scope>
    <source>
        <strain evidence="3 4">VAND</strain>
    </source>
</reference>
<proteinExistence type="predicted"/>
<feature type="transmembrane region" description="Helical" evidence="2">
    <location>
        <begin position="310"/>
        <end position="330"/>
    </location>
</feature>
<feature type="region of interest" description="Disordered" evidence="1">
    <location>
        <begin position="498"/>
        <end position="519"/>
    </location>
</feature>
<feature type="transmembrane region" description="Helical" evidence="2">
    <location>
        <begin position="461"/>
        <end position="483"/>
    </location>
</feature>
<feature type="transmembrane region" description="Helical" evidence="2">
    <location>
        <begin position="229"/>
        <end position="252"/>
    </location>
</feature>
<sequence>MEGDFSAASMATNIRLDSLPPQRSVSLYWVEKWLLALDAVQVWCLLWLIVLPQFPPSWNQKTFPLLAFNLDFFHLLLNRLDTSNILVSSDAGSTATSRLVLACILTLVVAAVATLLWGGSRWIRFSKSPKEKRQEARELAEELQRKQRQSSGRMSLSVVFALQSDEQTKNQDSNWLKLCVFFADLWHELCLWLVQGRIILVTWIFAPYLNSVLPIVFCQDQAEICGDQGLFMGRIAIGVFAFLFAATAVYYVGSQVNAHLVAQTDENHEDYVQQKELEYMLNLNDSWRVQMLWTFTSFRREWGRVYHRQALMIVKLLLCLLVALFGNQTYKPSAGAAWLFQQVFPSSLTNASTFSDASGEVDSSAAVITTGTPSWRADPLAEMATNPFGSRTQSVIAFVIICVFVLLCLTRMPYRQRSSNVLFAFTWTTLGILSGFSVTLACSEETPVLLHADNMRVILPLLHSILLFVWVLTIFVGIFRTLLPSSSNALLVPADDDTEEDSQLTNNTESTELRSGRRKSRWTEKRKLFTHHAQNMLRNIMSKDAPKNMLLKRSSSCLGFVDEDDSDGVYPNFLDSPWPISFYEGRYFIRTFPDVLLSLKLAQHTIDRYLFADKTLVPLSTLDAAHADLQHHLVNFLSLPDNEKNPLLKKKKHVEAHPLDPAANSDELEQALVSAKKKLADLFGEEDPSEQADEDDSGAEHSENNSDKDQAEASELDDDMDAIIGADDPRSNFEANFVDDWDAEGEKRRVHRLVHAVQEQQALHHRRANQATRPFDVFEEKDPLAALLAKRPGEKHQEQAAGFDLAATPQSAQTLLEAALEALENEGSVRKKRATALAQRLLDVLGVSPNAQQFRDHRSADAETFRYSHDTLVESKLVAREGDPTAPVVKENHAHVDTAEDKGSDEGERQRRRHAVDEIQSLLQIDFDVPTLASTVELKKMWIEFEEQGDPQARFADAPSRGSQAEAAEKENTESQDGAGVERAHVQPEDAETGGDHEKNLPRSGSSPTEDKKETIQKRKKRRRRKSDPDAFPYLPEDSRRALMEFYVRRLSTLSHLSQRFSAVPIKKLFQEMHHRQSLTHAFRWILLEAFEILASLRKEVAQVTCLPKALPNGGDALMALLAKRCRQRDKDLIFMPAKKRRIHTKLIAIQFLCGKQLAPKDRTDEIVSQMLRGFTSFFE</sequence>
<keyword evidence="2" id="KW-0472">Membrane</keyword>
<dbReference type="EMBL" id="AEYJ02001027">
    <property type="protein sequence ID" value="KFH05295.1"/>
    <property type="molecule type" value="Genomic_DNA"/>
</dbReference>
<evidence type="ECO:0000256" key="2">
    <source>
        <dbReference type="SAM" id="Phobius"/>
    </source>
</evidence>
<comment type="caution">
    <text evidence="3">The sequence shown here is derived from an EMBL/GenBank/DDBJ whole genome shotgun (WGS) entry which is preliminary data.</text>
</comment>
<feature type="region of interest" description="Disordered" evidence="1">
    <location>
        <begin position="684"/>
        <end position="715"/>
    </location>
</feature>
<feature type="transmembrane region" description="Helical" evidence="2">
    <location>
        <begin position="99"/>
        <end position="123"/>
    </location>
</feature>
<dbReference type="OrthoDB" id="195226at2759"/>
<protein>
    <submittedName>
        <fullName evidence="3">Putative transmembrane protein</fullName>
    </submittedName>
</protein>
<feature type="compositionally biased region" description="Acidic residues" evidence="1">
    <location>
        <begin position="684"/>
        <end position="697"/>
    </location>
</feature>
<evidence type="ECO:0000256" key="1">
    <source>
        <dbReference type="SAM" id="MobiDB-lite"/>
    </source>
</evidence>
<name>A0A086PY63_TOXGO</name>
<feature type="compositionally biased region" description="Basic and acidic residues" evidence="1">
    <location>
        <begin position="698"/>
        <end position="711"/>
    </location>
</feature>
<feature type="transmembrane region" description="Helical" evidence="2">
    <location>
        <begin position="421"/>
        <end position="441"/>
    </location>
</feature>
<feature type="transmembrane region" description="Helical" evidence="2">
    <location>
        <begin position="392"/>
        <end position="409"/>
    </location>
</feature>
<accession>A0A086PY63</accession>
<feature type="compositionally biased region" description="Basic and acidic residues" evidence="1">
    <location>
        <begin position="890"/>
        <end position="909"/>
    </location>
</feature>
<organism evidence="3 4">
    <name type="scientific">Toxoplasma gondii VAND</name>
    <dbReference type="NCBI Taxonomy" id="933077"/>
    <lineage>
        <taxon>Eukaryota</taxon>
        <taxon>Sar</taxon>
        <taxon>Alveolata</taxon>
        <taxon>Apicomplexa</taxon>
        <taxon>Conoidasida</taxon>
        <taxon>Coccidia</taxon>
        <taxon>Eucoccidiorida</taxon>
        <taxon>Eimeriorina</taxon>
        <taxon>Sarcocystidae</taxon>
        <taxon>Toxoplasma</taxon>
    </lineage>
</organism>
<feature type="transmembrane region" description="Helical" evidence="2">
    <location>
        <begin position="198"/>
        <end position="217"/>
    </location>
</feature>
<dbReference type="Proteomes" id="UP000028840">
    <property type="component" value="Unassembled WGS sequence"/>
</dbReference>
<keyword evidence="2" id="KW-1133">Transmembrane helix</keyword>
<evidence type="ECO:0000313" key="4">
    <source>
        <dbReference type="Proteomes" id="UP000028840"/>
    </source>
</evidence>
<dbReference type="VEuPathDB" id="ToxoDB:TGVAND_217610"/>
<feature type="compositionally biased region" description="Basic and acidic residues" evidence="1">
    <location>
        <begin position="980"/>
        <end position="1001"/>
    </location>
</feature>
<keyword evidence="2 3" id="KW-0812">Transmembrane</keyword>
<evidence type="ECO:0000313" key="3">
    <source>
        <dbReference type="EMBL" id="KFH05295.1"/>
    </source>
</evidence>
<feature type="region of interest" description="Disordered" evidence="1">
    <location>
        <begin position="880"/>
        <end position="913"/>
    </location>
</feature>
<feature type="region of interest" description="Disordered" evidence="1">
    <location>
        <begin position="950"/>
        <end position="1034"/>
    </location>
</feature>
<dbReference type="AlphaFoldDB" id="A0A086PY63"/>